<dbReference type="EMBL" id="NIDF01000170">
    <property type="protein sequence ID" value="TYJ51950.1"/>
    <property type="molecule type" value="Genomic_DNA"/>
</dbReference>
<reference evidence="3 4" key="1">
    <citation type="submission" date="2017-05" db="EMBL/GenBank/DDBJ databases">
        <title>The Genome Sequence of Tsuchiyaea wingfieldii DSM 27421.</title>
        <authorList>
            <person name="Cuomo C."/>
            <person name="Passer A."/>
            <person name="Billmyre B."/>
            <person name="Heitman J."/>
        </authorList>
    </citation>
    <scope>NUCLEOTIDE SEQUENCE [LARGE SCALE GENOMIC DNA]</scope>
    <source>
        <strain evidence="3 4">DSM 27421</strain>
    </source>
</reference>
<evidence type="ECO:0000256" key="1">
    <source>
        <dbReference type="SAM" id="MobiDB-lite"/>
    </source>
</evidence>
<gene>
    <name evidence="3" type="ORF">B9479_007464</name>
</gene>
<evidence type="ECO:0000313" key="4">
    <source>
        <dbReference type="Proteomes" id="UP000322245"/>
    </source>
</evidence>
<name>A0A5D3APK4_9TREE</name>
<evidence type="ECO:0000313" key="3">
    <source>
        <dbReference type="EMBL" id="TYJ51950.1"/>
    </source>
</evidence>
<keyword evidence="2" id="KW-0472">Membrane</keyword>
<feature type="region of interest" description="Disordered" evidence="1">
    <location>
        <begin position="1"/>
        <end position="99"/>
    </location>
</feature>
<dbReference type="Proteomes" id="UP000322245">
    <property type="component" value="Unassembled WGS sequence"/>
</dbReference>
<accession>A0A5D3APK4</accession>
<sequence length="353" mass="39734">MPRRRSTTQYSRPDEGHCNGHRQHRSRRRRHENRTGHLSRAAAEALTGEVQEDQLDIERSPHGHSPTRSLPESGRNDVPPASSWEVPGERRRRRRKSESQDGLWPSLCSLCLTVGIPLIIERFAKSRRRPEETTQFRADPDARVQDWVEQTAQEMEEIPVEAPPDTLPSVPDPSQEIEGGEEVPADTDLPPNDDREAAGATSSSISTYYHVFTLSMTAERLASLGGRTGSRRSQHKSSRPRGWNKTVKIPDTYDSLPLDEWMRSVGWSWKDSEAEGWTPEDSVPEELKLGKIDRSRTLRGLSRQDIDDVKSKVWTGYVRFYQDVIGASSGQAASASSREGQEEDVAEQAGMTL</sequence>
<evidence type="ECO:0000256" key="2">
    <source>
        <dbReference type="SAM" id="Phobius"/>
    </source>
</evidence>
<comment type="caution">
    <text evidence="3">The sequence shown here is derived from an EMBL/GenBank/DDBJ whole genome shotgun (WGS) entry which is preliminary data.</text>
</comment>
<keyword evidence="2" id="KW-1133">Transmembrane helix</keyword>
<feature type="compositionally biased region" description="Low complexity" evidence="1">
    <location>
        <begin position="329"/>
        <end position="338"/>
    </location>
</feature>
<feature type="compositionally biased region" description="Basic residues" evidence="1">
    <location>
        <begin position="19"/>
        <end position="32"/>
    </location>
</feature>
<proteinExistence type="predicted"/>
<feature type="region of interest" description="Disordered" evidence="1">
    <location>
        <begin position="224"/>
        <end position="244"/>
    </location>
</feature>
<organism evidence="3 4">
    <name type="scientific">Cryptococcus floricola</name>
    <dbReference type="NCBI Taxonomy" id="2591691"/>
    <lineage>
        <taxon>Eukaryota</taxon>
        <taxon>Fungi</taxon>
        <taxon>Dikarya</taxon>
        <taxon>Basidiomycota</taxon>
        <taxon>Agaricomycotina</taxon>
        <taxon>Tremellomycetes</taxon>
        <taxon>Tremellales</taxon>
        <taxon>Cryptococcaceae</taxon>
        <taxon>Cryptococcus</taxon>
    </lineage>
</organism>
<feature type="compositionally biased region" description="Basic residues" evidence="1">
    <location>
        <begin position="229"/>
        <end position="239"/>
    </location>
</feature>
<protein>
    <submittedName>
        <fullName evidence="3">Uncharacterized protein</fullName>
    </submittedName>
</protein>
<feature type="region of interest" description="Disordered" evidence="1">
    <location>
        <begin position="158"/>
        <end position="202"/>
    </location>
</feature>
<keyword evidence="4" id="KW-1185">Reference proteome</keyword>
<dbReference type="AlphaFoldDB" id="A0A5D3APK4"/>
<feature type="transmembrane region" description="Helical" evidence="2">
    <location>
        <begin position="102"/>
        <end position="120"/>
    </location>
</feature>
<keyword evidence="2" id="KW-0812">Transmembrane</keyword>
<feature type="region of interest" description="Disordered" evidence="1">
    <location>
        <begin position="329"/>
        <end position="353"/>
    </location>
</feature>